<evidence type="ECO:0000256" key="5">
    <source>
        <dbReference type="ARBA" id="ARBA00023157"/>
    </source>
</evidence>
<evidence type="ECO:0000313" key="8">
    <source>
        <dbReference type="EMBL" id="KAK8484191.1"/>
    </source>
</evidence>
<comment type="catalytic activity">
    <reaction evidence="6">
        <text>2 R'C(R)SH + O2 = R'C(R)S-S(R)CR' + H2O2</text>
        <dbReference type="Rhea" id="RHEA:17357"/>
        <dbReference type="ChEBI" id="CHEBI:15379"/>
        <dbReference type="ChEBI" id="CHEBI:16240"/>
        <dbReference type="ChEBI" id="CHEBI:16520"/>
        <dbReference type="ChEBI" id="CHEBI:17412"/>
        <dbReference type="EC" id="1.8.3.2"/>
    </reaction>
</comment>
<comment type="cofactor">
    <cofactor evidence="1 6">
        <name>FAD</name>
        <dbReference type="ChEBI" id="CHEBI:57692"/>
    </cofactor>
</comment>
<comment type="caution">
    <text evidence="8">The sequence shown here is derived from an EMBL/GenBank/DDBJ whole genome shotgun (WGS) entry which is preliminary data.</text>
</comment>
<dbReference type="PANTHER" id="PTHR12645">
    <property type="entry name" value="ALR/ERV"/>
    <property type="match status" value="1"/>
</dbReference>
<evidence type="ECO:0000256" key="2">
    <source>
        <dbReference type="ARBA" id="ARBA00022630"/>
    </source>
</evidence>
<dbReference type="EC" id="1.8.3.2" evidence="6"/>
<dbReference type="Proteomes" id="UP001472677">
    <property type="component" value="Unassembled WGS sequence"/>
</dbReference>
<keyword evidence="9" id="KW-1185">Reference proteome</keyword>
<organism evidence="8 9">
    <name type="scientific">Hibiscus sabdariffa</name>
    <name type="common">roselle</name>
    <dbReference type="NCBI Taxonomy" id="183260"/>
    <lineage>
        <taxon>Eukaryota</taxon>
        <taxon>Viridiplantae</taxon>
        <taxon>Streptophyta</taxon>
        <taxon>Embryophyta</taxon>
        <taxon>Tracheophyta</taxon>
        <taxon>Spermatophyta</taxon>
        <taxon>Magnoliopsida</taxon>
        <taxon>eudicotyledons</taxon>
        <taxon>Gunneridae</taxon>
        <taxon>Pentapetalae</taxon>
        <taxon>rosids</taxon>
        <taxon>malvids</taxon>
        <taxon>Malvales</taxon>
        <taxon>Malvaceae</taxon>
        <taxon>Malvoideae</taxon>
        <taxon>Hibiscus</taxon>
    </lineage>
</organism>
<dbReference type="SUPFAM" id="SSF69000">
    <property type="entry name" value="FAD-dependent thiol oxidase"/>
    <property type="match status" value="1"/>
</dbReference>
<dbReference type="InterPro" id="IPR017905">
    <property type="entry name" value="ERV/ALR_sulphydryl_oxidase"/>
</dbReference>
<evidence type="ECO:0000256" key="4">
    <source>
        <dbReference type="ARBA" id="ARBA00023002"/>
    </source>
</evidence>
<dbReference type="Gene3D" id="1.20.120.310">
    <property type="entry name" value="ERV/ALR sulfhydryl oxidase domain"/>
    <property type="match status" value="1"/>
</dbReference>
<reference evidence="8 9" key="1">
    <citation type="journal article" date="2024" name="G3 (Bethesda)">
        <title>Genome assembly of Hibiscus sabdariffa L. provides insights into metabolisms of medicinal natural products.</title>
        <authorList>
            <person name="Kim T."/>
        </authorList>
    </citation>
    <scope>NUCLEOTIDE SEQUENCE [LARGE SCALE GENOMIC DNA]</scope>
    <source>
        <strain evidence="8">TK-2024</strain>
        <tissue evidence="8">Old leaves</tissue>
    </source>
</reference>
<name>A0ABR1ZUZ0_9ROSI</name>
<evidence type="ECO:0000256" key="1">
    <source>
        <dbReference type="ARBA" id="ARBA00001974"/>
    </source>
</evidence>
<dbReference type="PANTHER" id="PTHR12645:SF0">
    <property type="entry name" value="FAD-LINKED SULFHYDRYL OXIDASE ALR"/>
    <property type="match status" value="1"/>
</dbReference>
<keyword evidence="5" id="KW-1015">Disulfide bond</keyword>
<feature type="domain" description="ERV/ALR sulfhydryl oxidase" evidence="7">
    <location>
        <begin position="70"/>
        <end position="167"/>
    </location>
</feature>
<keyword evidence="2 6" id="KW-0285">Flavoprotein</keyword>
<dbReference type="InterPro" id="IPR036774">
    <property type="entry name" value="ERV/ALR_sulphydryl_oxid_sf"/>
</dbReference>
<dbReference type="PROSITE" id="PS51324">
    <property type="entry name" value="ERV_ALR"/>
    <property type="match status" value="1"/>
</dbReference>
<evidence type="ECO:0000259" key="7">
    <source>
        <dbReference type="PROSITE" id="PS51324"/>
    </source>
</evidence>
<dbReference type="InterPro" id="IPR039799">
    <property type="entry name" value="ALR/ERV"/>
</dbReference>
<evidence type="ECO:0000313" key="9">
    <source>
        <dbReference type="Proteomes" id="UP001472677"/>
    </source>
</evidence>
<keyword evidence="3 6" id="KW-0274">FAD</keyword>
<gene>
    <name evidence="8" type="ORF">V6N12_005541</name>
</gene>
<proteinExistence type="predicted"/>
<dbReference type="EMBL" id="JBBPBM010001442">
    <property type="protein sequence ID" value="KAK8484191.1"/>
    <property type="molecule type" value="Genomic_DNA"/>
</dbReference>
<protein>
    <recommendedName>
        <fullName evidence="6">Sulfhydryl oxidase</fullName>
        <ecNumber evidence="6">1.8.3.2</ecNumber>
    </recommendedName>
</protein>
<sequence length="248" mass="27637">MAAENPNPFQALIQTVERFSNCVQTHLANFTQQVHRSSPTKSNPLIALSSSTNADSPATATHLLVKKPAAPVTKEELGRATWTFLHTLAAQYPENPTRQQKKDVKELMSILSRMYPCKECADHFKEVLRYIFVFFMLLPLRFHRRAAAVFKQSWVILTSGTLIPRPTVPALAPAECVETLMPSSGSMASCVADNASVATPRKSGSSSTAEEVLHALRSSFYLQLKQLLKIMFLLNLSFETLKFCFSMK</sequence>
<accession>A0ABR1ZUZ0</accession>
<evidence type="ECO:0000256" key="6">
    <source>
        <dbReference type="RuleBase" id="RU371123"/>
    </source>
</evidence>
<keyword evidence="4 6" id="KW-0560">Oxidoreductase</keyword>
<dbReference type="Pfam" id="PF04777">
    <property type="entry name" value="Evr1_Alr"/>
    <property type="match status" value="1"/>
</dbReference>
<evidence type="ECO:0000256" key="3">
    <source>
        <dbReference type="ARBA" id="ARBA00022827"/>
    </source>
</evidence>